<feature type="signal peptide" evidence="1">
    <location>
        <begin position="1"/>
        <end position="35"/>
    </location>
</feature>
<organism evidence="2 3">
    <name type="scientific">Pirellulimonas nuda</name>
    <dbReference type="NCBI Taxonomy" id="2528009"/>
    <lineage>
        <taxon>Bacteria</taxon>
        <taxon>Pseudomonadati</taxon>
        <taxon>Planctomycetota</taxon>
        <taxon>Planctomycetia</taxon>
        <taxon>Pirellulales</taxon>
        <taxon>Lacipirellulaceae</taxon>
        <taxon>Pirellulimonas</taxon>
    </lineage>
</organism>
<reference evidence="2 3" key="1">
    <citation type="submission" date="2019-02" db="EMBL/GenBank/DDBJ databases">
        <title>Deep-cultivation of Planctomycetes and their phenomic and genomic characterization uncovers novel biology.</title>
        <authorList>
            <person name="Wiegand S."/>
            <person name="Jogler M."/>
            <person name="Boedeker C."/>
            <person name="Pinto D."/>
            <person name="Vollmers J."/>
            <person name="Rivas-Marin E."/>
            <person name="Kohn T."/>
            <person name="Peeters S.H."/>
            <person name="Heuer A."/>
            <person name="Rast P."/>
            <person name="Oberbeckmann S."/>
            <person name="Bunk B."/>
            <person name="Jeske O."/>
            <person name="Meyerdierks A."/>
            <person name="Storesund J.E."/>
            <person name="Kallscheuer N."/>
            <person name="Luecker S."/>
            <person name="Lage O.M."/>
            <person name="Pohl T."/>
            <person name="Merkel B.J."/>
            <person name="Hornburger P."/>
            <person name="Mueller R.-W."/>
            <person name="Bruemmer F."/>
            <person name="Labrenz M."/>
            <person name="Spormann A.M."/>
            <person name="Op den Camp H."/>
            <person name="Overmann J."/>
            <person name="Amann R."/>
            <person name="Jetten M.S.M."/>
            <person name="Mascher T."/>
            <person name="Medema M.H."/>
            <person name="Devos D.P."/>
            <person name="Kaster A.-K."/>
            <person name="Ovreas L."/>
            <person name="Rohde M."/>
            <person name="Galperin M.Y."/>
            <person name="Jogler C."/>
        </authorList>
    </citation>
    <scope>NUCLEOTIDE SEQUENCE [LARGE SCALE GENOMIC DNA]</scope>
    <source>
        <strain evidence="2 3">Pla175</strain>
    </source>
</reference>
<dbReference type="Proteomes" id="UP000317429">
    <property type="component" value="Chromosome"/>
</dbReference>
<feature type="chain" id="PRO_5022216597" evidence="1">
    <location>
        <begin position="36"/>
        <end position="1193"/>
    </location>
</feature>
<dbReference type="KEGG" id="pnd:Pla175_32180"/>
<sequence precursor="true">MTALLVRIARVAAGGPAMQGAAWLLAVLMAAPAAAADEVGGAEPPAPLVLGVVHDSEGAPVAGARLWLVGGNYGAPELLGETTSDAEGGFAFTSLPAEDAVFANPGQLTVWARHDGAGLGWFNGLYNHRRTPLSVELAPSAECRGRLSDPEGGPIAGAQVTPRILLRTELGVGGGDYGQLPPEWSREKTVTTGPDGSFAIPGLPTTGALSAGVSKPGYGRPTVMWNLGAPASLSLAPAGSLAGSIAWHGGEPPAGLDPDKPVGTLNVYGYVRREGSNVSVNEEASIQADGTFRVDGLPPGQYRLSAAFAAGVAARPGAVVEVNVEPGQATRGVSLTTEPGVWLRGRVLAFADKRPVGGATVTYNRIEEGRSTHEGQCVTDQDGAHAAFVREGTYQIQVLLTPDRYVPLNSSFHSGGDAKSRMPRLAVAADTQWPDLLLDPAGDLAIEVVDEAGRPAAGAVVHVVCSVGVQAELRRSIQKADASGRFTIRGVALNDTLPIRVRTPDAISKPSLVVTPEKVAQPLRVELSTAHGFRFRCKVVDPEGEPIAGATIHFGTSYPYATKWQGPGGGVSVSGTAGTATTDASGEAQSDLLWNDLNYWVSASAEGYSSAEAPQVHGISEEVLTLNPLVLAKAAPPTTGTVVGADGAPLGGVRVFAAGSEWGPAVQLTGRSGAFRLEKTAPDVRWVFADKEGYRLGGARLPDDGSAVRIELRADDATPVGLPAVPSPDLQQRRAAARELIELAWKLPTDPRSTARMSLLEGMTRIDIERADAMSGEVDGAFGYVVRSQEARDVIREDPQRGLTLLIEAKAGGQPTVIELAKRFARSPQVEERGLALPLANIAAQRAEATGASYDFARAAMLQSQLGFHDAAELMAAKAFAAVDKEPNPSRQEAATQSAAAALAPYELAGALEMANIGDSDFSRIRALARVAVAAAVTDPDAAIAALESLKGDANAVTSRDRGRLKIAMQIVATDTAGAAALVRRCEDAGNRAQALGYLAVEVAPVDQQLAWTLIDEALAIHRGSPDAYQGYINYGQAGPFAGLLAYQASLVGYPDMESVVWHVMAAARAQGRSVRGQARLQVTIGTARFLALVDPAAARELLLTVGEQEDQLPRGDGGVSLYDQWLQAWLLVDFAHGAELLKQDLRRLADGGKQDPLRHGHGGVFRLLTAHPEERVEIVNDSETGLWKLDEE</sequence>
<proteinExistence type="predicted"/>
<dbReference type="RefSeq" id="WP_197526895.1">
    <property type="nucleotide sequence ID" value="NZ_CP036291.1"/>
</dbReference>
<name>A0A518DEG0_9BACT</name>
<accession>A0A518DEG0</accession>
<dbReference type="AlphaFoldDB" id="A0A518DEG0"/>
<dbReference type="Gene3D" id="2.60.40.1120">
    <property type="entry name" value="Carboxypeptidase-like, regulatory domain"/>
    <property type="match status" value="1"/>
</dbReference>
<dbReference type="InterPro" id="IPR008969">
    <property type="entry name" value="CarboxyPept-like_regulatory"/>
</dbReference>
<keyword evidence="3" id="KW-1185">Reference proteome</keyword>
<keyword evidence="1" id="KW-0732">Signal</keyword>
<dbReference type="EMBL" id="CP036291">
    <property type="protein sequence ID" value="QDU89822.1"/>
    <property type="molecule type" value="Genomic_DNA"/>
</dbReference>
<dbReference type="SUPFAM" id="SSF49464">
    <property type="entry name" value="Carboxypeptidase regulatory domain-like"/>
    <property type="match status" value="1"/>
</dbReference>
<evidence type="ECO:0000313" key="2">
    <source>
        <dbReference type="EMBL" id="QDU89822.1"/>
    </source>
</evidence>
<evidence type="ECO:0000256" key="1">
    <source>
        <dbReference type="SAM" id="SignalP"/>
    </source>
</evidence>
<evidence type="ECO:0000313" key="3">
    <source>
        <dbReference type="Proteomes" id="UP000317429"/>
    </source>
</evidence>
<gene>
    <name evidence="2" type="ORF">Pla175_32180</name>
</gene>
<protein>
    <submittedName>
        <fullName evidence="2">Cna protein B-type domain protein</fullName>
    </submittedName>
</protein>